<keyword evidence="8 12" id="KW-1133">Transmembrane helix</keyword>
<dbReference type="InterPro" id="IPR001503">
    <property type="entry name" value="Glyco_trans_10"/>
</dbReference>
<dbReference type="AlphaFoldDB" id="A0AAQ4ECY5"/>
<feature type="domain" description="Fucosyltransferase N-terminal" evidence="15">
    <location>
        <begin position="157"/>
        <end position="274"/>
    </location>
</feature>
<evidence type="ECO:0000256" key="5">
    <source>
        <dbReference type="ARBA" id="ARBA00022679"/>
    </source>
</evidence>
<evidence type="ECO:0000256" key="13">
    <source>
        <dbReference type="SAM" id="MobiDB-lite"/>
    </source>
</evidence>
<dbReference type="GO" id="GO:0008417">
    <property type="term" value="F:fucosyltransferase activity"/>
    <property type="evidence" value="ECO:0007669"/>
    <property type="project" value="InterPro"/>
</dbReference>
<name>A0AAQ4ECY5_AMBAM</name>
<dbReference type="EMBL" id="JARKHS020018012">
    <property type="protein sequence ID" value="KAK8772647.1"/>
    <property type="molecule type" value="Genomic_DNA"/>
</dbReference>
<keyword evidence="10 12" id="KW-0472">Membrane</keyword>
<keyword evidence="6 12" id="KW-0812">Transmembrane</keyword>
<evidence type="ECO:0000256" key="1">
    <source>
        <dbReference type="ARBA" id="ARBA00004447"/>
    </source>
</evidence>
<comment type="caution">
    <text evidence="16">The sequence shown here is derived from an EMBL/GenBank/DDBJ whole genome shotgun (WGS) entry which is preliminary data.</text>
</comment>
<dbReference type="Proteomes" id="UP001321473">
    <property type="component" value="Unassembled WGS sequence"/>
</dbReference>
<evidence type="ECO:0000259" key="15">
    <source>
        <dbReference type="Pfam" id="PF17039"/>
    </source>
</evidence>
<comment type="pathway">
    <text evidence="2">Protein modification; protein glycosylation.</text>
</comment>
<evidence type="ECO:0000256" key="4">
    <source>
        <dbReference type="ARBA" id="ARBA00022676"/>
    </source>
</evidence>
<accession>A0AAQ4ECY5</accession>
<feature type="region of interest" description="Disordered" evidence="13">
    <location>
        <begin position="58"/>
        <end position="84"/>
    </location>
</feature>
<proteinExistence type="inferred from homology"/>
<reference evidence="16 17" key="1">
    <citation type="journal article" date="2023" name="Arcadia Sci">
        <title>De novo assembly of a long-read Amblyomma americanum tick genome.</title>
        <authorList>
            <person name="Chou S."/>
            <person name="Poskanzer K.E."/>
            <person name="Rollins M."/>
            <person name="Thuy-Boun P.S."/>
        </authorList>
    </citation>
    <scope>NUCLEOTIDE SEQUENCE [LARGE SCALE GENOMIC DNA]</scope>
    <source>
        <strain evidence="16">F_SG_1</strain>
        <tissue evidence="16">Salivary glands</tissue>
    </source>
</reference>
<evidence type="ECO:0000256" key="11">
    <source>
        <dbReference type="ARBA" id="ARBA00023180"/>
    </source>
</evidence>
<keyword evidence="9 12" id="KW-0333">Golgi apparatus</keyword>
<feature type="domain" description="Fucosyltransferase C-terminal" evidence="14">
    <location>
        <begin position="348"/>
        <end position="486"/>
    </location>
</feature>
<evidence type="ECO:0000313" key="16">
    <source>
        <dbReference type="EMBL" id="KAK8772647.1"/>
    </source>
</evidence>
<evidence type="ECO:0000256" key="2">
    <source>
        <dbReference type="ARBA" id="ARBA00004922"/>
    </source>
</evidence>
<dbReference type="InterPro" id="IPR055270">
    <property type="entry name" value="Glyco_tran_10_C"/>
</dbReference>
<feature type="transmembrane region" description="Helical" evidence="12">
    <location>
        <begin position="105"/>
        <end position="128"/>
    </location>
</feature>
<evidence type="ECO:0000256" key="9">
    <source>
        <dbReference type="ARBA" id="ARBA00023034"/>
    </source>
</evidence>
<dbReference type="SUPFAM" id="SSF53756">
    <property type="entry name" value="UDP-Glycosyltransferase/glycogen phosphorylase"/>
    <property type="match status" value="1"/>
</dbReference>
<dbReference type="GO" id="GO:0032580">
    <property type="term" value="C:Golgi cisterna membrane"/>
    <property type="evidence" value="ECO:0007669"/>
    <property type="project" value="UniProtKB-SubCell"/>
</dbReference>
<dbReference type="InterPro" id="IPR031481">
    <property type="entry name" value="Glyco_tran_10_N"/>
</dbReference>
<dbReference type="PANTHER" id="PTHR48438">
    <property type="entry name" value="ALPHA-(1,3)-FUCOSYLTRANSFERASE C-RELATED"/>
    <property type="match status" value="1"/>
</dbReference>
<feature type="compositionally biased region" description="Low complexity" evidence="13">
    <location>
        <begin position="65"/>
        <end position="84"/>
    </location>
</feature>
<evidence type="ECO:0000256" key="8">
    <source>
        <dbReference type="ARBA" id="ARBA00022989"/>
    </source>
</evidence>
<gene>
    <name evidence="16" type="ORF">V5799_024109</name>
</gene>
<organism evidence="16 17">
    <name type="scientific">Amblyomma americanum</name>
    <name type="common">Lone star tick</name>
    <dbReference type="NCBI Taxonomy" id="6943"/>
    <lineage>
        <taxon>Eukaryota</taxon>
        <taxon>Metazoa</taxon>
        <taxon>Ecdysozoa</taxon>
        <taxon>Arthropoda</taxon>
        <taxon>Chelicerata</taxon>
        <taxon>Arachnida</taxon>
        <taxon>Acari</taxon>
        <taxon>Parasitiformes</taxon>
        <taxon>Ixodida</taxon>
        <taxon>Ixodoidea</taxon>
        <taxon>Ixodidae</taxon>
        <taxon>Amblyomminae</taxon>
        <taxon>Amblyomma</taxon>
    </lineage>
</organism>
<evidence type="ECO:0000256" key="7">
    <source>
        <dbReference type="ARBA" id="ARBA00022968"/>
    </source>
</evidence>
<evidence type="ECO:0000256" key="3">
    <source>
        <dbReference type="ARBA" id="ARBA00008919"/>
    </source>
</evidence>
<evidence type="ECO:0000256" key="10">
    <source>
        <dbReference type="ARBA" id="ARBA00023136"/>
    </source>
</evidence>
<evidence type="ECO:0000256" key="6">
    <source>
        <dbReference type="ARBA" id="ARBA00022692"/>
    </source>
</evidence>
<dbReference type="InterPro" id="IPR038577">
    <property type="entry name" value="GT10-like_C_sf"/>
</dbReference>
<sequence length="509" mass="56505">MADAGIRKRTPIPPEGGQGPDEIRATCAAAIGGVDASQSRSRHDEGVELLGMEVLDPKQCTETYSGQPSESESSQQESSEPAESTALLLTDDRIAQLTEHIGSHACGYIIVVVVGLLFPAIAIVAAIFGGSTPQVPPPTLPTHPWVSWRKRIGDDEMPRILLWNQTAGANRRRTYNDILCNSEDKGSVMCSVTEDRFQLKESDAIIFDAHRQRVMFVPSKRAAFQLWVFRAQHPPPPMGNAVSSSSSLSLPRIATKFNLTMGYRHDADVVVPYKTWRCGLPADKPLSAPSNNSDGTQYQFKVKKDAAWIHGDCERNRFERAMRSLHAAGDPGLANITTSRANDTVRLRLLSACGDYQCSSGANCIRHVAENYHFIVVSLDPECFQSVYEVIYGAFEYDLVPVVLTPPNTLLDVPHHSVVSSAQLQEPGKLAAYLRALLDDRQEYEAYFAWKQNCTVVAPENELCPLCRVLWAETEGRSHHPDVQEWWTRRSRCRDEPLFGLDSSFLPEL</sequence>
<keyword evidence="4 12" id="KW-0328">Glycosyltransferase</keyword>
<keyword evidence="7" id="KW-0735">Signal-anchor</keyword>
<comment type="subcellular location">
    <subcellularLocation>
        <location evidence="1 12">Golgi apparatus</location>
        <location evidence="1 12">Golgi stack membrane</location>
        <topology evidence="1 12">Single-pass type II membrane protein</topology>
    </subcellularLocation>
</comment>
<dbReference type="PANTHER" id="PTHR48438:SF1">
    <property type="entry name" value="ALPHA-(1,3)-FUCOSYLTRANSFERASE C-RELATED"/>
    <property type="match status" value="1"/>
</dbReference>
<evidence type="ECO:0000256" key="12">
    <source>
        <dbReference type="RuleBase" id="RU003832"/>
    </source>
</evidence>
<dbReference type="Pfam" id="PF00852">
    <property type="entry name" value="Glyco_transf_10"/>
    <property type="match status" value="1"/>
</dbReference>
<keyword evidence="11" id="KW-0325">Glycoprotein</keyword>
<evidence type="ECO:0000259" key="14">
    <source>
        <dbReference type="Pfam" id="PF00852"/>
    </source>
</evidence>
<dbReference type="EC" id="2.4.1.-" evidence="12"/>
<comment type="similarity">
    <text evidence="3 12">Belongs to the glycosyltransferase 10 family.</text>
</comment>
<dbReference type="Gene3D" id="3.40.50.11660">
    <property type="entry name" value="Glycosyl transferase family 10, C-terminal domain"/>
    <property type="match status" value="1"/>
</dbReference>
<evidence type="ECO:0000313" key="17">
    <source>
        <dbReference type="Proteomes" id="UP001321473"/>
    </source>
</evidence>
<keyword evidence="5 12" id="KW-0808">Transferase</keyword>
<dbReference type="Pfam" id="PF17039">
    <property type="entry name" value="Glyco_tran_10_N"/>
    <property type="match status" value="1"/>
</dbReference>
<feature type="region of interest" description="Disordered" evidence="13">
    <location>
        <begin position="1"/>
        <end position="23"/>
    </location>
</feature>
<protein>
    <recommendedName>
        <fullName evidence="12">Fucosyltransferase</fullName>
        <ecNumber evidence="12">2.4.1.-</ecNumber>
    </recommendedName>
</protein>
<keyword evidence="17" id="KW-1185">Reference proteome</keyword>